<dbReference type="Pfam" id="PF07976">
    <property type="entry name" value="Phe_hydrox_dim"/>
    <property type="match status" value="1"/>
</dbReference>
<dbReference type="OMA" id="PASCITR"/>
<evidence type="ECO:0000313" key="8">
    <source>
        <dbReference type="EMBL" id="EMR69990.1"/>
    </source>
</evidence>
<dbReference type="Gene3D" id="3.30.9.10">
    <property type="entry name" value="D-Amino Acid Oxidase, subunit A, domain 2"/>
    <property type="match status" value="1"/>
</dbReference>
<keyword evidence="4" id="KW-0274">FAD</keyword>
<protein>
    <submittedName>
        <fullName evidence="8">Putative phenol 2-protein</fullName>
    </submittedName>
</protein>
<evidence type="ECO:0000256" key="1">
    <source>
        <dbReference type="ARBA" id="ARBA00005179"/>
    </source>
</evidence>
<evidence type="ECO:0000259" key="7">
    <source>
        <dbReference type="Pfam" id="PF07976"/>
    </source>
</evidence>
<dbReference type="PANTHER" id="PTHR43004">
    <property type="entry name" value="TRK SYSTEM POTASSIUM UPTAKE PROTEIN"/>
    <property type="match status" value="1"/>
</dbReference>
<dbReference type="Gene3D" id="3.40.30.20">
    <property type="match status" value="1"/>
</dbReference>
<dbReference type="InterPro" id="IPR002938">
    <property type="entry name" value="FAD-bd"/>
</dbReference>
<dbReference type="InterPro" id="IPR036249">
    <property type="entry name" value="Thioredoxin-like_sf"/>
</dbReference>
<keyword evidence="5" id="KW-0560">Oxidoreductase</keyword>
<comment type="similarity">
    <text evidence="2">Belongs to the PheA/TfdB FAD monooxygenase family.</text>
</comment>
<keyword evidence="3" id="KW-0285">Flavoprotein</keyword>
<dbReference type="AlphaFoldDB" id="M7TTJ7"/>
<dbReference type="STRING" id="1287681.M7TTJ7"/>
<sequence length="348" mass="38842">MDGDSTNAVWGVMDIHVKTDFPDIRKKAVIHARSGNLMIIPREGDSMVRFYIELGQAVVKDVTLAGLQDRARRIFSPFPVEFLETIWWSAYSIGQRIADNFTVGGRIFLTGDACHTHSPKAGQGMNVSLQDGYNIGWKLAAILRGRASTRILDTYVSERQRTAADLIEFDRFFANLFSTSYREKHGITSEEFKNQFVKAGQYTAGLATKYNQSLLVSQPPGNVQLAKNLTLASKLEEMSRSFTPAGVDFNSIIQGVLVLASKRTNIEQADIPNFFTPATGRWKAKLFVDDESYNSGHGHAYQAYGIDPEQGCLVIVRPDQYIAQVTSLDDFKNVLAFFEGFLISNSKR</sequence>
<dbReference type="CDD" id="cd02979">
    <property type="entry name" value="PHOX_C"/>
    <property type="match status" value="1"/>
</dbReference>
<dbReference type="KEGG" id="ela:UCREL1_2985"/>
<name>M7TTJ7_EUTLA</name>
<evidence type="ECO:0000256" key="2">
    <source>
        <dbReference type="ARBA" id="ARBA00007801"/>
    </source>
</evidence>
<dbReference type="HOGENOM" id="CLU_009665_9_0_1"/>
<accession>M7TTJ7</accession>
<evidence type="ECO:0000256" key="5">
    <source>
        <dbReference type="ARBA" id="ARBA00023002"/>
    </source>
</evidence>
<dbReference type="Proteomes" id="UP000012174">
    <property type="component" value="Unassembled WGS sequence"/>
</dbReference>
<dbReference type="InterPro" id="IPR038220">
    <property type="entry name" value="PHOX_C_sf"/>
</dbReference>
<organism evidence="8 9">
    <name type="scientific">Eutypa lata (strain UCR-EL1)</name>
    <name type="common">Grapevine dieback disease fungus</name>
    <name type="synonym">Eutypa armeniacae</name>
    <dbReference type="NCBI Taxonomy" id="1287681"/>
    <lineage>
        <taxon>Eukaryota</taxon>
        <taxon>Fungi</taxon>
        <taxon>Dikarya</taxon>
        <taxon>Ascomycota</taxon>
        <taxon>Pezizomycotina</taxon>
        <taxon>Sordariomycetes</taxon>
        <taxon>Xylariomycetidae</taxon>
        <taxon>Xylariales</taxon>
        <taxon>Diatrypaceae</taxon>
        <taxon>Eutypa</taxon>
    </lineage>
</organism>
<dbReference type="InterPro" id="IPR036188">
    <property type="entry name" value="FAD/NAD-bd_sf"/>
</dbReference>
<dbReference type="PANTHER" id="PTHR43004:SF10">
    <property type="entry name" value="2-MONOOXYGENASE, PUTATIVE (AFU_ORTHOLOGUE AFUA_6G11480)-RELATED"/>
    <property type="match status" value="1"/>
</dbReference>
<dbReference type="eggNOG" id="KOG3855">
    <property type="taxonomic scope" value="Eukaryota"/>
</dbReference>
<dbReference type="SUPFAM" id="SSF52833">
    <property type="entry name" value="Thioredoxin-like"/>
    <property type="match status" value="1"/>
</dbReference>
<evidence type="ECO:0000259" key="6">
    <source>
        <dbReference type="Pfam" id="PF01494"/>
    </source>
</evidence>
<dbReference type="EMBL" id="KB705985">
    <property type="protein sequence ID" value="EMR69990.1"/>
    <property type="molecule type" value="Genomic_DNA"/>
</dbReference>
<evidence type="ECO:0000256" key="3">
    <source>
        <dbReference type="ARBA" id="ARBA00022630"/>
    </source>
</evidence>
<evidence type="ECO:0000313" key="9">
    <source>
        <dbReference type="Proteomes" id="UP000012174"/>
    </source>
</evidence>
<proteinExistence type="inferred from homology"/>
<keyword evidence="9" id="KW-1185">Reference proteome</keyword>
<feature type="domain" description="FAD-binding" evidence="6">
    <location>
        <begin position="3"/>
        <end position="169"/>
    </location>
</feature>
<gene>
    <name evidence="8" type="ORF">UCREL1_2985</name>
</gene>
<dbReference type="InterPro" id="IPR050641">
    <property type="entry name" value="RIFMO-like"/>
</dbReference>
<dbReference type="InterPro" id="IPR012941">
    <property type="entry name" value="Phe_hydrox_C_dim_dom"/>
</dbReference>
<dbReference type="GO" id="GO:0071949">
    <property type="term" value="F:FAD binding"/>
    <property type="evidence" value="ECO:0007669"/>
    <property type="project" value="InterPro"/>
</dbReference>
<reference evidence="9" key="1">
    <citation type="journal article" date="2013" name="Genome Announc.">
        <title>Draft genome sequence of the grapevine dieback fungus Eutypa lata UCR-EL1.</title>
        <authorList>
            <person name="Blanco-Ulate B."/>
            <person name="Rolshausen P.E."/>
            <person name="Cantu D."/>
        </authorList>
    </citation>
    <scope>NUCLEOTIDE SEQUENCE [LARGE SCALE GENOMIC DNA]</scope>
    <source>
        <strain evidence="9">UCR-EL1</strain>
    </source>
</reference>
<dbReference type="Pfam" id="PF01494">
    <property type="entry name" value="FAD_binding_3"/>
    <property type="match status" value="1"/>
</dbReference>
<dbReference type="SUPFAM" id="SSF51905">
    <property type="entry name" value="FAD/NAD(P)-binding domain"/>
    <property type="match status" value="1"/>
</dbReference>
<comment type="pathway">
    <text evidence="1">Secondary metabolite biosynthesis.</text>
</comment>
<dbReference type="GO" id="GO:0016709">
    <property type="term" value="F:oxidoreductase activity, acting on paired donors, with incorporation or reduction of molecular oxygen, NAD(P)H as one donor, and incorporation of one atom of oxygen"/>
    <property type="evidence" value="ECO:0007669"/>
    <property type="project" value="UniProtKB-ARBA"/>
</dbReference>
<dbReference type="SUPFAM" id="SSF54373">
    <property type="entry name" value="FAD-linked reductases, C-terminal domain"/>
    <property type="match status" value="1"/>
</dbReference>
<dbReference type="Gene3D" id="3.50.50.60">
    <property type="entry name" value="FAD/NAD(P)-binding domain"/>
    <property type="match status" value="1"/>
</dbReference>
<feature type="domain" description="Phenol hydroxylase-like C-terminal dimerisation" evidence="7">
    <location>
        <begin position="230"/>
        <end position="345"/>
    </location>
</feature>
<evidence type="ECO:0000256" key="4">
    <source>
        <dbReference type="ARBA" id="ARBA00022827"/>
    </source>
</evidence>
<dbReference type="PRINTS" id="PR00420">
    <property type="entry name" value="RNGMNOXGNASE"/>
</dbReference>
<dbReference type="OrthoDB" id="4767062at2759"/>